<dbReference type="Gene3D" id="3.10.105.10">
    <property type="entry name" value="Dipeptide-binding Protein, Domain 3"/>
    <property type="match status" value="1"/>
</dbReference>
<dbReference type="InterPro" id="IPR039424">
    <property type="entry name" value="SBP_5"/>
</dbReference>
<dbReference type="PANTHER" id="PTHR30290:SF10">
    <property type="entry name" value="PERIPLASMIC OLIGOPEPTIDE-BINDING PROTEIN-RELATED"/>
    <property type="match status" value="1"/>
</dbReference>
<dbReference type="Pfam" id="PF00496">
    <property type="entry name" value="SBP_bac_5"/>
    <property type="match status" value="1"/>
</dbReference>
<gene>
    <name evidence="7" type="ORF">C7B45_06505</name>
</gene>
<keyword evidence="3" id="KW-0813">Transport</keyword>
<dbReference type="GO" id="GO:0042597">
    <property type="term" value="C:periplasmic space"/>
    <property type="evidence" value="ECO:0007669"/>
    <property type="project" value="UniProtKB-ARBA"/>
</dbReference>
<dbReference type="InterPro" id="IPR000914">
    <property type="entry name" value="SBP_5_dom"/>
</dbReference>
<evidence type="ECO:0000313" key="8">
    <source>
        <dbReference type="Proteomes" id="UP000241848"/>
    </source>
</evidence>
<dbReference type="EMBL" id="PXYV01000016">
    <property type="protein sequence ID" value="PSR22468.1"/>
    <property type="molecule type" value="Genomic_DNA"/>
</dbReference>
<feature type="signal peptide" evidence="5">
    <location>
        <begin position="1"/>
        <end position="18"/>
    </location>
</feature>
<dbReference type="CDD" id="cd08513">
    <property type="entry name" value="PBP2_thermophilic_Hb8_like"/>
    <property type="match status" value="1"/>
</dbReference>
<evidence type="ECO:0000259" key="6">
    <source>
        <dbReference type="Pfam" id="PF00496"/>
    </source>
</evidence>
<dbReference type="GO" id="GO:0015833">
    <property type="term" value="P:peptide transport"/>
    <property type="evidence" value="ECO:0007669"/>
    <property type="project" value="TreeGrafter"/>
</dbReference>
<feature type="chain" id="PRO_5038532911" evidence="5">
    <location>
        <begin position="19"/>
        <end position="580"/>
    </location>
</feature>
<reference evidence="7 8" key="1">
    <citation type="journal article" date="2014" name="BMC Genomics">
        <title>Comparison of environmental and isolate Sulfobacillus genomes reveals diverse carbon, sulfur, nitrogen, and hydrogen metabolisms.</title>
        <authorList>
            <person name="Justice N.B."/>
            <person name="Norman A."/>
            <person name="Brown C.T."/>
            <person name="Singh A."/>
            <person name="Thomas B.C."/>
            <person name="Banfield J.F."/>
        </authorList>
    </citation>
    <scope>NUCLEOTIDE SEQUENCE [LARGE SCALE GENOMIC DNA]</scope>
    <source>
        <strain evidence="7">AMDSBA3</strain>
    </source>
</reference>
<dbReference type="Proteomes" id="UP000241848">
    <property type="component" value="Unassembled WGS sequence"/>
</dbReference>
<feature type="domain" description="Solute-binding protein family 5" evidence="6">
    <location>
        <begin position="91"/>
        <end position="474"/>
    </location>
</feature>
<sequence length="580" mass="63406">MNRRGVSAIALGAVSSLALVGAGAGGHVSAAQATKGGVVVVAEAPQSAPDWFFPVLSSSGYASYNTEIIFLMYRPLIYLSPTNQVDYGRSLVSKISVNSSGTVYTLTLSHKYRWSNGRPISAQDVVFTWDLIKDASTLHNAPWAYGPAGSGGVPTDWSSVTAHGSNTVVVKLKSPANPQWFIHNGLSQIYPVPKSVWDKYPNNPIRELNMIKSVANSPTNALYDVVDGPFKFQSMVPDQYWDLVPNPKFGGHKATISKLVFQYETSSASEFVGLRDGTISVGYLPPSMWASRKDLPNDVMSSSYLFGMNYMVPNLSPKAPDHVGQIFSNLYVRQALQMGIDEPAIVKSLYHGAGVVTDGPIPPTPKTAFYDPALSKLPYPFNPARGKKLLEAHGWRDVGGVMTKNGEKIEFTLLYSSGSTTETSMVELLKSDWAREGIDVNLQSEPISEVLATASQSDANKWQMVYWGGGWTYQLDYYPTGGDLFKAGAGENMGGYDSPTMNRLIQATYDPGTPAQIQARMDAYQVYAAKNLPVLWMPWFPMGYARVSGFNEHAKNVHGTVRYFNPTTDKPLANYWTVSS</sequence>
<comment type="similarity">
    <text evidence="2">Belongs to the bacterial solute-binding protein 5 family.</text>
</comment>
<accession>A0A2T2WJQ0</accession>
<dbReference type="PIRSF" id="PIRSF002741">
    <property type="entry name" value="MppA"/>
    <property type="match status" value="1"/>
</dbReference>
<evidence type="ECO:0000313" key="7">
    <source>
        <dbReference type="EMBL" id="PSR22468.1"/>
    </source>
</evidence>
<evidence type="ECO:0000256" key="3">
    <source>
        <dbReference type="ARBA" id="ARBA00022448"/>
    </source>
</evidence>
<dbReference type="PANTHER" id="PTHR30290">
    <property type="entry name" value="PERIPLASMIC BINDING COMPONENT OF ABC TRANSPORTER"/>
    <property type="match status" value="1"/>
</dbReference>
<organism evidence="7 8">
    <name type="scientific">Sulfobacillus acidophilus</name>
    <dbReference type="NCBI Taxonomy" id="53633"/>
    <lineage>
        <taxon>Bacteria</taxon>
        <taxon>Bacillati</taxon>
        <taxon>Bacillota</taxon>
        <taxon>Clostridia</taxon>
        <taxon>Eubacteriales</taxon>
        <taxon>Clostridiales Family XVII. Incertae Sedis</taxon>
        <taxon>Sulfobacillus</taxon>
    </lineage>
</organism>
<dbReference type="InterPro" id="IPR030678">
    <property type="entry name" value="Peptide/Ni-bd"/>
</dbReference>
<dbReference type="GO" id="GO:1904680">
    <property type="term" value="F:peptide transmembrane transporter activity"/>
    <property type="evidence" value="ECO:0007669"/>
    <property type="project" value="TreeGrafter"/>
</dbReference>
<comment type="caution">
    <text evidence="7">The sequence shown here is derived from an EMBL/GenBank/DDBJ whole genome shotgun (WGS) entry which is preliminary data.</text>
</comment>
<name>A0A2T2WJQ0_9FIRM</name>
<dbReference type="GO" id="GO:0030313">
    <property type="term" value="C:cell envelope"/>
    <property type="evidence" value="ECO:0007669"/>
    <property type="project" value="UniProtKB-SubCell"/>
</dbReference>
<protein>
    <submittedName>
        <fullName evidence="7">ABC transporter substrate-binding protein</fullName>
    </submittedName>
</protein>
<dbReference type="Gene3D" id="3.40.190.10">
    <property type="entry name" value="Periplasmic binding protein-like II"/>
    <property type="match status" value="1"/>
</dbReference>
<evidence type="ECO:0000256" key="2">
    <source>
        <dbReference type="ARBA" id="ARBA00005695"/>
    </source>
</evidence>
<dbReference type="SUPFAM" id="SSF53850">
    <property type="entry name" value="Periplasmic binding protein-like II"/>
    <property type="match status" value="1"/>
</dbReference>
<evidence type="ECO:0000256" key="4">
    <source>
        <dbReference type="ARBA" id="ARBA00022729"/>
    </source>
</evidence>
<evidence type="ECO:0000256" key="5">
    <source>
        <dbReference type="SAM" id="SignalP"/>
    </source>
</evidence>
<evidence type="ECO:0000256" key="1">
    <source>
        <dbReference type="ARBA" id="ARBA00004196"/>
    </source>
</evidence>
<dbReference type="GO" id="GO:0043190">
    <property type="term" value="C:ATP-binding cassette (ABC) transporter complex"/>
    <property type="evidence" value="ECO:0007669"/>
    <property type="project" value="InterPro"/>
</dbReference>
<comment type="subcellular location">
    <subcellularLocation>
        <location evidence="1">Cell envelope</location>
    </subcellularLocation>
</comment>
<proteinExistence type="inferred from homology"/>
<dbReference type="AlphaFoldDB" id="A0A2T2WJQ0"/>
<keyword evidence="4 5" id="KW-0732">Signal</keyword>